<dbReference type="PROSITE" id="PS50887">
    <property type="entry name" value="GGDEF"/>
    <property type="match status" value="1"/>
</dbReference>
<dbReference type="SUPFAM" id="SSF55073">
    <property type="entry name" value="Nucleotide cyclase"/>
    <property type="match status" value="1"/>
</dbReference>
<dbReference type="InterPro" id="IPR001633">
    <property type="entry name" value="EAL_dom"/>
</dbReference>
<gene>
    <name evidence="3" type="ORF">MM817_02972</name>
</gene>
<comment type="caution">
    <text evidence="3">The sequence shown here is derived from an EMBL/GenBank/DDBJ whole genome shotgun (WGS) entry which is preliminary data.</text>
</comment>
<dbReference type="InterPro" id="IPR000160">
    <property type="entry name" value="GGDEF_dom"/>
</dbReference>
<dbReference type="Pfam" id="PF00563">
    <property type="entry name" value="EAL"/>
    <property type="match status" value="1"/>
</dbReference>
<dbReference type="SUPFAM" id="SSF141868">
    <property type="entry name" value="EAL domain-like"/>
    <property type="match status" value="1"/>
</dbReference>
<dbReference type="SMART" id="SM00052">
    <property type="entry name" value="EAL"/>
    <property type="match status" value="1"/>
</dbReference>
<dbReference type="InterPro" id="IPR000014">
    <property type="entry name" value="PAS"/>
</dbReference>
<organism evidence="3 4">
    <name type="scientific">Sulfoacidibacillus ferrooxidans</name>
    <dbReference type="NCBI Taxonomy" id="2005001"/>
    <lineage>
        <taxon>Bacteria</taxon>
        <taxon>Bacillati</taxon>
        <taxon>Bacillota</taxon>
        <taxon>Bacilli</taxon>
        <taxon>Bacillales</taxon>
        <taxon>Alicyclobacillaceae</taxon>
        <taxon>Sulfoacidibacillus</taxon>
    </lineage>
</organism>
<feature type="domain" description="EAL" evidence="1">
    <location>
        <begin position="336"/>
        <end position="589"/>
    </location>
</feature>
<dbReference type="SMART" id="SM00091">
    <property type="entry name" value="PAS"/>
    <property type="match status" value="1"/>
</dbReference>
<name>A0A9X2AEK9_9BACL</name>
<dbReference type="PANTHER" id="PTHR44757:SF2">
    <property type="entry name" value="BIOFILM ARCHITECTURE MAINTENANCE PROTEIN MBAA"/>
    <property type="match status" value="1"/>
</dbReference>
<protein>
    <recommendedName>
        <fullName evidence="5">Diguanylate cyclase</fullName>
    </recommendedName>
</protein>
<evidence type="ECO:0008006" key="5">
    <source>
        <dbReference type="Google" id="ProtNLM"/>
    </source>
</evidence>
<evidence type="ECO:0000313" key="4">
    <source>
        <dbReference type="Proteomes" id="UP001139263"/>
    </source>
</evidence>
<dbReference type="Proteomes" id="UP001139263">
    <property type="component" value="Unassembled WGS sequence"/>
</dbReference>
<dbReference type="CDD" id="cd01948">
    <property type="entry name" value="EAL"/>
    <property type="match status" value="1"/>
</dbReference>
<dbReference type="InterPro" id="IPR043128">
    <property type="entry name" value="Rev_trsase/Diguanyl_cyclase"/>
</dbReference>
<dbReference type="SUPFAM" id="SSF55785">
    <property type="entry name" value="PYP-like sensor domain (PAS domain)"/>
    <property type="match status" value="1"/>
</dbReference>
<dbReference type="NCBIfam" id="TIGR00254">
    <property type="entry name" value="GGDEF"/>
    <property type="match status" value="1"/>
</dbReference>
<dbReference type="RefSeq" id="WP_241716536.1">
    <property type="nucleotide sequence ID" value="NZ_JALBUF010000020.1"/>
</dbReference>
<evidence type="ECO:0000313" key="3">
    <source>
        <dbReference type="EMBL" id="MCI0184675.1"/>
    </source>
</evidence>
<dbReference type="PANTHER" id="PTHR44757">
    <property type="entry name" value="DIGUANYLATE CYCLASE DGCP"/>
    <property type="match status" value="1"/>
</dbReference>
<feature type="domain" description="GGDEF" evidence="2">
    <location>
        <begin position="194"/>
        <end position="327"/>
    </location>
</feature>
<dbReference type="InterPro" id="IPR035965">
    <property type="entry name" value="PAS-like_dom_sf"/>
</dbReference>
<reference evidence="3" key="1">
    <citation type="submission" date="2022-03" db="EMBL/GenBank/DDBJ databases">
        <title>Draft Genome Sequence of Firmicute Strain S0AB, a Heterotrophic Iron/Sulfur-Oxidizing Extreme Acidophile.</title>
        <authorList>
            <person name="Vergara E."/>
            <person name="Pakostova E."/>
            <person name="Johnson D.B."/>
            <person name="Holmes D.S."/>
        </authorList>
    </citation>
    <scope>NUCLEOTIDE SEQUENCE</scope>
    <source>
        <strain evidence="3">S0AB</strain>
    </source>
</reference>
<dbReference type="EMBL" id="JALBUF010000020">
    <property type="protein sequence ID" value="MCI0184675.1"/>
    <property type="molecule type" value="Genomic_DNA"/>
</dbReference>
<keyword evidence="4" id="KW-1185">Reference proteome</keyword>
<dbReference type="CDD" id="cd00130">
    <property type="entry name" value="PAS"/>
    <property type="match status" value="1"/>
</dbReference>
<accession>A0A9X2AEK9</accession>
<dbReference type="InterPro" id="IPR052155">
    <property type="entry name" value="Biofilm_reg_signaling"/>
</dbReference>
<dbReference type="InterPro" id="IPR035919">
    <property type="entry name" value="EAL_sf"/>
</dbReference>
<dbReference type="NCBIfam" id="TIGR00229">
    <property type="entry name" value="sensory_box"/>
    <property type="match status" value="1"/>
</dbReference>
<evidence type="ECO:0000259" key="1">
    <source>
        <dbReference type="PROSITE" id="PS50883"/>
    </source>
</evidence>
<dbReference type="Gene3D" id="3.20.20.450">
    <property type="entry name" value="EAL domain"/>
    <property type="match status" value="1"/>
</dbReference>
<dbReference type="SMART" id="SM00267">
    <property type="entry name" value="GGDEF"/>
    <property type="match status" value="1"/>
</dbReference>
<dbReference type="Gene3D" id="3.30.70.270">
    <property type="match status" value="1"/>
</dbReference>
<evidence type="ECO:0000259" key="2">
    <source>
        <dbReference type="PROSITE" id="PS50887"/>
    </source>
</evidence>
<sequence>MMEKTKECYMPNQYDASHVKIHQVVATQEVSDIIQEGFLDEKRLLEIIDSSSDIFAIFSTAFDIKYISSSIRHVLGYPLGDGEFSIWDIVHADDVESLQEKIYEVRQVPETYVSMDVRIKHQHGEWCHYAMTLKQLRDEPEMIIATLRDVTDIQRIKDLMMHQSYYDDITKLPNRRKFIEDLQLMVHHVKENKVNMAVMRLDIDDFKKINDTLGHGIGDQLLQALTHQLRYVVSHDVYFYRLSGDEFSFILLDYTHATFVVDMADKICEIFKLSFQVDEFNLFVTASIGISLYPEDGLDGETLFQHAGMALSRTKDTHKNTYHFYTASLNTQAYKRFFLSNDFRTAMQKNQFVLYYQPRVDGQNGQIVGAEALIRWEHEEWGLVSPDDFISIAEENGLITRLGEWVLKSACIQLKEWLDKGIHLQLSVNVSIHQFLHSDIVETMKHIVQETKVDPHFLEIEITESSLLPSGLVVSRAVKELRAMGIQVLFDDFGTGYSSLSWLHQVELDGLKIDKSFIQKISDHSTTLEIVRSIITLAHELHLRVIAEGVESSHEWDLLRKEQCDEIQGYLFSRPLPADQFDQFVIHEGIRVQEVNDGKVNQRQYFRVAPLHPIIGSMTIDSIRGRVLHIGYTEVLIHDIGAGGLSFISNVRFASMSEVVLRFKVWVLNQCMEWSGKIAWSNELPGTIFTYGIQFMMSEKNQKKLMQDVHELAIQLQTSSERMGDMRFFTENIDSFFIS</sequence>
<dbReference type="Gene3D" id="3.30.450.20">
    <property type="entry name" value="PAS domain"/>
    <property type="match status" value="1"/>
</dbReference>
<dbReference type="InterPro" id="IPR029787">
    <property type="entry name" value="Nucleotide_cyclase"/>
</dbReference>
<dbReference type="Pfam" id="PF00990">
    <property type="entry name" value="GGDEF"/>
    <property type="match status" value="1"/>
</dbReference>
<dbReference type="FunFam" id="3.20.20.450:FF:000001">
    <property type="entry name" value="Cyclic di-GMP phosphodiesterase yahA"/>
    <property type="match status" value="1"/>
</dbReference>
<dbReference type="CDD" id="cd01949">
    <property type="entry name" value="GGDEF"/>
    <property type="match status" value="1"/>
</dbReference>
<dbReference type="PROSITE" id="PS50883">
    <property type="entry name" value="EAL"/>
    <property type="match status" value="1"/>
</dbReference>
<proteinExistence type="predicted"/>
<dbReference type="AlphaFoldDB" id="A0A9X2AEK9"/>